<protein>
    <submittedName>
        <fullName evidence="2">Uncharacterized protein</fullName>
    </submittedName>
</protein>
<evidence type="ECO:0000256" key="1">
    <source>
        <dbReference type="SAM" id="MobiDB-lite"/>
    </source>
</evidence>
<comment type="caution">
    <text evidence="2">The sequence shown here is derived from an EMBL/GenBank/DDBJ whole genome shotgun (WGS) entry which is preliminary data.</text>
</comment>
<name>A0A0W4ZVC6_PNEJ7</name>
<organism evidence="2 3">
    <name type="scientific">Pneumocystis jirovecii (strain RU7)</name>
    <name type="common">Human pneumocystis pneumonia agent</name>
    <dbReference type="NCBI Taxonomy" id="1408657"/>
    <lineage>
        <taxon>Eukaryota</taxon>
        <taxon>Fungi</taxon>
        <taxon>Dikarya</taxon>
        <taxon>Ascomycota</taxon>
        <taxon>Taphrinomycotina</taxon>
        <taxon>Pneumocystomycetes</taxon>
        <taxon>Pneumocystaceae</taxon>
        <taxon>Pneumocystis</taxon>
    </lineage>
</organism>
<keyword evidence="3" id="KW-1185">Reference proteome</keyword>
<sequence>MTTTVNEASEASEDSKGASGEGTGLIKGEIAEKEGFKEGSKLEGSYLGLERVEREEIGTSGGKISGTEKEERNGPSGGSGGSIMGGNSVFSFKKSKLKSASINREFLSKASQPGGGGAGTVSVGLKTTGAVGGSGKPRLATKISTTISSYNLGTFSEGLFSKSLDGKPGGASGGVLGSALGGGVGSGGAVWGRNKKPAVREYTDEELSSVHGIRLVRRLSAVSDEDKPGKWDEVCGNDTKDAAVRLLAVGLYGDILGCLKCI</sequence>
<dbReference type="RefSeq" id="XP_018231020.1">
    <property type="nucleotide sequence ID" value="XM_018372684.1"/>
</dbReference>
<proteinExistence type="predicted"/>
<reference evidence="3" key="1">
    <citation type="journal article" date="2016" name="Nat. Commun.">
        <title>Genome analysis of three Pneumocystis species reveals adaptation mechanisms to life exclusively in mammalian hosts.</title>
        <authorList>
            <person name="Ma L."/>
            <person name="Chen Z."/>
            <person name="Huang D.W."/>
            <person name="Kutty G."/>
            <person name="Ishihara M."/>
            <person name="Wang H."/>
            <person name="Abouelleil A."/>
            <person name="Bishop L."/>
            <person name="Davey E."/>
            <person name="Deng R."/>
            <person name="Deng X."/>
            <person name="Fan L."/>
            <person name="Fantoni G."/>
            <person name="Fitzgerald M."/>
            <person name="Gogineni E."/>
            <person name="Goldberg J.M."/>
            <person name="Handley G."/>
            <person name="Hu X."/>
            <person name="Huber C."/>
            <person name="Jiao X."/>
            <person name="Jones K."/>
            <person name="Levin J.Z."/>
            <person name="Liu Y."/>
            <person name="Macdonald P."/>
            <person name="Melnikov A."/>
            <person name="Raley C."/>
            <person name="Sassi M."/>
            <person name="Sherman B.T."/>
            <person name="Song X."/>
            <person name="Sykes S."/>
            <person name="Tran B."/>
            <person name="Walsh L."/>
            <person name="Xia Y."/>
            <person name="Yang J."/>
            <person name="Young S."/>
            <person name="Zeng Q."/>
            <person name="Zheng X."/>
            <person name="Stephens R."/>
            <person name="Nusbaum C."/>
            <person name="Birren B.W."/>
            <person name="Azadi P."/>
            <person name="Lempicki R.A."/>
            <person name="Cuomo C.A."/>
            <person name="Kovacs J.A."/>
        </authorList>
    </citation>
    <scope>NUCLEOTIDE SEQUENCE [LARGE SCALE GENOMIC DNA]</scope>
    <source>
        <strain evidence="3">RU7</strain>
    </source>
</reference>
<feature type="region of interest" description="Disordered" evidence="1">
    <location>
        <begin position="50"/>
        <end position="85"/>
    </location>
</feature>
<feature type="region of interest" description="Disordered" evidence="1">
    <location>
        <begin position="1"/>
        <end position="31"/>
    </location>
</feature>
<feature type="compositionally biased region" description="Gly residues" evidence="1">
    <location>
        <begin position="75"/>
        <end position="84"/>
    </location>
</feature>
<evidence type="ECO:0000313" key="2">
    <source>
        <dbReference type="EMBL" id="KTW32328.1"/>
    </source>
</evidence>
<dbReference type="Proteomes" id="UP000053447">
    <property type="component" value="Unassembled WGS sequence"/>
</dbReference>
<dbReference type="AlphaFoldDB" id="A0A0W4ZVC6"/>
<accession>A0A0W4ZVC6</accession>
<dbReference type="EMBL" id="LFWA01000002">
    <property type="protein sequence ID" value="KTW32328.1"/>
    <property type="molecule type" value="Genomic_DNA"/>
</dbReference>
<dbReference type="VEuPathDB" id="FungiDB:T551_00418"/>
<gene>
    <name evidence="2" type="ORF">T551_00418</name>
</gene>
<evidence type="ECO:0000313" key="3">
    <source>
        <dbReference type="Proteomes" id="UP000053447"/>
    </source>
</evidence>
<dbReference type="GeneID" id="28938939"/>
<dbReference type="eggNOG" id="ENOG502T4MB">
    <property type="taxonomic scope" value="Eukaryota"/>
</dbReference>